<evidence type="ECO:0000259" key="2">
    <source>
        <dbReference type="SMART" id="SM00421"/>
    </source>
</evidence>
<dbReference type="GO" id="GO:0006355">
    <property type="term" value="P:regulation of DNA-templated transcription"/>
    <property type="evidence" value="ECO:0007669"/>
    <property type="project" value="InterPro"/>
</dbReference>
<evidence type="ECO:0000313" key="3">
    <source>
        <dbReference type="EMBL" id="MTH47455.1"/>
    </source>
</evidence>
<dbReference type="OrthoDB" id="6191871at2"/>
<dbReference type="RefSeq" id="WP_017694214.1">
    <property type="nucleotide sequence ID" value="NZ_WMJZ01000020.1"/>
</dbReference>
<dbReference type="Proteomes" id="UP000477739">
    <property type="component" value="Unassembled WGS sequence"/>
</dbReference>
<dbReference type="GO" id="GO:0003677">
    <property type="term" value="F:DNA binding"/>
    <property type="evidence" value="ECO:0007669"/>
    <property type="project" value="UniProtKB-KW"/>
</dbReference>
<evidence type="ECO:0000256" key="1">
    <source>
        <dbReference type="ARBA" id="ARBA00023125"/>
    </source>
</evidence>
<dbReference type="InterPro" id="IPR000792">
    <property type="entry name" value="Tscrpt_reg_LuxR_C"/>
</dbReference>
<dbReference type="SUPFAM" id="SSF46894">
    <property type="entry name" value="C-terminal effector domain of the bipartite response regulators"/>
    <property type="match status" value="1"/>
</dbReference>
<keyword evidence="4" id="KW-1185">Reference proteome</keyword>
<accession>A0A6L6IMN2</accession>
<proteinExistence type="predicted"/>
<protein>
    <recommendedName>
        <fullName evidence="2">HTH luxR-type domain-containing protein</fullName>
    </recommendedName>
</protein>
<dbReference type="InterPro" id="IPR036388">
    <property type="entry name" value="WH-like_DNA-bd_sf"/>
</dbReference>
<sequence>MATHDRMDLNVRSQAFYHDFSPYLKKSHEDWYIKDASHKYLGASATFASRFFPSGIVSVIGLEDSSIPAITANDINIMYAFENKVIQTKKDMTIFSCGYFIDIEGANCFVLKMAPYSYQGRDSVLVDVIDITCHSYIHELIPSIFTGEQVVMSNVSLNNFKDFNPLGKVTSKEWEVAWLIICGYSSRWIINYLNLSKKTVESKIKSIYQKLQVFDQGGLLRVARFYGWIRFVPEKFSSDTVILKVK</sequence>
<dbReference type="Pfam" id="PF00196">
    <property type="entry name" value="GerE"/>
    <property type="match status" value="1"/>
</dbReference>
<dbReference type="EMBL" id="WMJZ01000020">
    <property type="protein sequence ID" value="MTH47455.1"/>
    <property type="molecule type" value="Genomic_DNA"/>
</dbReference>
<evidence type="ECO:0000313" key="4">
    <source>
        <dbReference type="Proteomes" id="UP000477739"/>
    </source>
</evidence>
<dbReference type="PRINTS" id="PR00038">
    <property type="entry name" value="HTHLUXR"/>
</dbReference>
<name>A0A6L6IMN2_9ENTR</name>
<reference evidence="3 4" key="1">
    <citation type="submission" date="2019-11" db="EMBL/GenBank/DDBJ databases">
        <title>Escherichia alba sp. nov. isolated from the gut of plastic-eating superworms Zophobas atratus.</title>
        <authorList>
            <person name="Yang Y."/>
        </authorList>
    </citation>
    <scope>NUCLEOTIDE SEQUENCE [LARGE SCALE GENOMIC DNA]</scope>
    <source>
        <strain evidence="4">BIT-B35</strain>
    </source>
</reference>
<gene>
    <name evidence="3" type="ORF">GJV78_14550</name>
</gene>
<organism evidence="3 4">
    <name type="scientific">Intestinirhabdus alba</name>
    <dbReference type="NCBI Taxonomy" id="2899544"/>
    <lineage>
        <taxon>Bacteria</taxon>
        <taxon>Pseudomonadati</taxon>
        <taxon>Pseudomonadota</taxon>
        <taxon>Gammaproteobacteria</taxon>
        <taxon>Enterobacterales</taxon>
        <taxon>Enterobacteriaceae</taxon>
        <taxon>Intestinirhabdus</taxon>
    </lineage>
</organism>
<dbReference type="AlphaFoldDB" id="A0A6L6IMN2"/>
<dbReference type="SMART" id="SM00421">
    <property type="entry name" value="HTH_LUXR"/>
    <property type="match status" value="1"/>
</dbReference>
<keyword evidence="1" id="KW-0238">DNA-binding</keyword>
<dbReference type="InterPro" id="IPR016032">
    <property type="entry name" value="Sig_transdc_resp-reg_C-effctor"/>
</dbReference>
<comment type="caution">
    <text evidence="3">The sequence shown here is derived from an EMBL/GenBank/DDBJ whole genome shotgun (WGS) entry which is preliminary data.</text>
</comment>
<dbReference type="Gene3D" id="1.10.10.10">
    <property type="entry name" value="Winged helix-like DNA-binding domain superfamily/Winged helix DNA-binding domain"/>
    <property type="match status" value="1"/>
</dbReference>
<feature type="domain" description="HTH luxR-type" evidence="2">
    <location>
        <begin position="166"/>
        <end position="223"/>
    </location>
</feature>